<evidence type="ECO:0000313" key="7">
    <source>
        <dbReference type="EMBL" id="KIW13369.1"/>
    </source>
</evidence>
<dbReference type="InterPro" id="IPR026992">
    <property type="entry name" value="DIOX_N"/>
</dbReference>
<dbReference type="InterPro" id="IPR044861">
    <property type="entry name" value="IPNS-like_FE2OG_OXY"/>
</dbReference>
<dbReference type="PANTHER" id="PTHR10209:SF881">
    <property type="entry name" value="FI07970P-RELATED"/>
    <property type="match status" value="1"/>
</dbReference>
<dbReference type="Gene3D" id="2.60.120.330">
    <property type="entry name" value="B-lactam Antibiotic, Isopenicillin N Synthase, Chain"/>
    <property type="match status" value="1"/>
</dbReference>
<dbReference type="VEuPathDB" id="FungiDB:PV08_08557"/>
<comment type="similarity">
    <text evidence="1 5">Belongs to the iron/ascorbate-dependent oxidoreductase family.</text>
</comment>
<dbReference type="GO" id="GO:0046872">
    <property type="term" value="F:metal ion binding"/>
    <property type="evidence" value="ECO:0007669"/>
    <property type="project" value="UniProtKB-KW"/>
</dbReference>
<dbReference type="Proteomes" id="UP000053328">
    <property type="component" value="Unassembled WGS sequence"/>
</dbReference>
<dbReference type="GeneID" id="27335640"/>
<dbReference type="Pfam" id="PF03171">
    <property type="entry name" value="2OG-FeII_Oxy"/>
    <property type="match status" value="1"/>
</dbReference>
<evidence type="ECO:0000256" key="3">
    <source>
        <dbReference type="ARBA" id="ARBA00023002"/>
    </source>
</evidence>
<feature type="domain" description="Fe2OG dioxygenase" evidence="6">
    <location>
        <begin position="194"/>
        <end position="311"/>
    </location>
</feature>
<evidence type="ECO:0000256" key="5">
    <source>
        <dbReference type="RuleBase" id="RU003682"/>
    </source>
</evidence>
<dbReference type="PROSITE" id="PS51471">
    <property type="entry name" value="FE2OG_OXY"/>
    <property type="match status" value="1"/>
</dbReference>
<keyword evidence="2 5" id="KW-0479">Metal-binding</keyword>
<dbReference type="EMBL" id="KN847497">
    <property type="protein sequence ID" value="KIW13369.1"/>
    <property type="molecule type" value="Genomic_DNA"/>
</dbReference>
<evidence type="ECO:0000256" key="4">
    <source>
        <dbReference type="ARBA" id="ARBA00023004"/>
    </source>
</evidence>
<dbReference type="PANTHER" id="PTHR10209">
    <property type="entry name" value="OXIDOREDUCTASE, 2OG-FE II OXYGENASE FAMILY PROTEIN"/>
    <property type="match status" value="1"/>
</dbReference>
<dbReference type="AlphaFoldDB" id="A0A0D2BQF9"/>
<dbReference type="PRINTS" id="PR00682">
    <property type="entry name" value="IPNSYNTHASE"/>
</dbReference>
<dbReference type="InterPro" id="IPR005123">
    <property type="entry name" value="Oxoglu/Fe-dep_dioxygenase_dom"/>
</dbReference>
<dbReference type="RefSeq" id="XP_016233585.1">
    <property type="nucleotide sequence ID" value="XM_016382882.1"/>
</dbReference>
<reference evidence="7 8" key="1">
    <citation type="submission" date="2015-01" db="EMBL/GenBank/DDBJ databases">
        <title>The Genome Sequence of Exophiala spinifera CBS89968.</title>
        <authorList>
            <consortium name="The Broad Institute Genomics Platform"/>
            <person name="Cuomo C."/>
            <person name="de Hoog S."/>
            <person name="Gorbushina A."/>
            <person name="Stielow B."/>
            <person name="Teixiera M."/>
            <person name="Abouelleil A."/>
            <person name="Chapman S.B."/>
            <person name="Priest M."/>
            <person name="Young S.K."/>
            <person name="Wortman J."/>
            <person name="Nusbaum C."/>
            <person name="Birren B."/>
        </authorList>
    </citation>
    <scope>NUCLEOTIDE SEQUENCE [LARGE SCALE GENOMIC DNA]</scope>
    <source>
        <strain evidence="7 8">CBS 89968</strain>
    </source>
</reference>
<name>A0A0D2BQF9_9EURO</name>
<dbReference type="SUPFAM" id="SSF51197">
    <property type="entry name" value="Clavaminate synthase-like"/>
    <property type="match status" value="1"/>
</dbReference>
<dbReference type="GO" id="GO:0016491">
    <property type="term" value="F:oxidoreductase activity"/>
    <property type="evidence" value="ECO:0007669"/>
    <property type="project" value="UniProtKB-KW"/>
</dbReference>
<keyword evidence="8" id="KW-1185">Reference proteome</keyword>
<gene>
    <name evidence="7" type="ORF">PV08_08557</name>
</gene>
<proteinExistence type="inferred from homology"/>
<organism evidence="7 8">
    <name type="scientific">Exophiala spinifera</name>
    <dbReference type="NCBI Taxonomy" id="91928"/>
    <lineage>
        <taxon>Eukaryota</taxon>
        <taxon>Fungi</taxon>
        <taxon>Dikarya</taxon>
        <taxon>Ascomycota</taxon>
        <taxon>Pezizomycotina</taxon>
        <taxon>Eurotiomycetes</taxon>
        <taxon>Chaetothyriomycetidae</taxon>
        <taxon>Chaetothyriales</taxon>
        <taxon>Herpotrichiellaceae</taxon>
        <taxon>Exophiala</taxon>
    </lineage>
</organism>
<evidence type="ECO:0000259" key="6">
    <source>
        <dbReference type="PROSITE" id="PS51471"/>
    </source>
</evidence>
<dbReference type="InterPro" id="IPR027443">
    <property type="entry name" value="IPNS-like_sf"/>
</dbReference>
<evidence type="ECO:0000256" key="2">
    <source>
        <dbReference type="ARBA" id="ARBA00022723"/>
    </source>
</evidence>
<dbReference type="STRING" id="91928.A0A0D2BQF9"/>
<dbReference type="Pfam" id="PF14226">
    <property type="entry name" value="DIOX_N"/>
    <property type="match status" value="1"/>
</dbReference>
<protein>
    <recommendedName>
        <fullName evidence="6">Fe2OG dioxygenase domain-containing protein</fullName>
    </recommendedName>
</protein>
<dbReference type="GO" id="GO:0044283">
    <property type="term" value="P:small molecule biosynthetic process"/>
    <property type="evidence" value="ECO:0007669"/>
    <property type="project" value="UniProtKB-ARBA"/>
</dbReference>
<keyword evidence="4 5" id="KW-0408">Iron</keyword>
<evidence type="ECO:0000256" key="1">
    <source>
        <dbReference type="ARBA" id="ARBA00008056"/>
    </source>
</evidence>
<dbReference type="HOGENOM" id="CLU_010119_6_1_1"/>
<sequence>MGSVGETDLAQGSAADIPIVDLEPFSSPSSTAEERRVAAEELVKACRDVGFVYIRNHGVSQDELNKAFQVSKRFYDLPREEKMKAPHPPGWAVHRGYSWPGLEKVSNVLSKTDDEDSVKQLREVQDYKESYEVGSENNPNQPNVWPPDEVMPEWRPFMTSFYWTCFEAGKRILRALALGIGLDEDHLLGYHSGDYNQLRLLHYPPIPAQAIEGGKFARMPAHTDWSTMTMLFQDDCGGLQVEDPKRPGEFIDAPPIPDTLVMNVGDLLMRWSNDYLKSTLHRVQLPPRQDRFSGDERMTRARYSIPYFITTDPDRLIECLRFDDDHPPKYEPITQREYSAMRARMQY</sequence>
<accession>A0A0D2BQF9</accession>
<dbReference type="OrthoDB" id="288590at2759"/>
<keyword evidence="3 5" id="KW-0560">Oxidoreductase</keyword>
<evidence type="ECO:0000313" key="8">
    <source>
        <dbReference type="Proteomes" id="UP000053328"/>
    </source>
</evidence>